<protein>
    <recommendedName>
        <fullName evidence="2">3-keto-alpha-glucoside-1,2-lyase/3-keto-2-hydroxy-glucal hydratase domain-containing protein</fullName>
    </recommendedName>
</protein>
<feature type="domain" description="3-keto-alpha-glucoside-1,2-lyase/3-keto-2-hydroxy-glucal hydratase" evidence="2">
    <location>
        <begin position="224"/>
        <end position="388"/>
    </location>
</feature>
<dbReference type="GO" id="GO:0016787">
    <property type="term" value="F:hydrolase activity"/>
    <property type="evidence" value="ECO:0007669"/>
    <property type="project" value="InterPro"/>
</dbReference>
<name>A0A518AQH8_9BACT</name>
<accession>A0A518AQH8</accession>
<feature type="signal peptide" evidence="1">
    <location>
        <begin position="1"/>
        <end position="33"/>
    </location>
</feature>
<dbReference type="KEGG" id="amuc:Pan181_31870"/>
<dbReference type="InterPro" id="IPR010496">
    <property type="entry name" value="AL/BT2_dom"/>
</dbReference>
<dbReference type="Gene3D" id="2.60.120.560">
    <property type="entry name" value="Exo-inulinase, domain 1"/>
    <property type="match status" value="2"/>
</dbReference>
<gene>
    <name evidence="3" type="ORF">Pan181_31870</name>
</gene>
<dbReference type="InterPro" id="IPR006311">
    <property type="entry name" value="TAT_signal"/>
</dbReference>
<dbReference type="AlphaFoldDB" id="A0A518AQH8"/>
<evidence type="ECO:0000313" key="3">
    <source>
        <dbReference type="EMBL" id="QDU56975.1"/>
    </source>
</evidence>
<organism evidence="3 4">
    <name type="scientific">Aeoliella mucimassa</name>
    <dbReference type="NCBI Taxonomy" id="2527972"/>
    <lineage>
        <taxon>Bacteria</taxon>
        <taxon>Pseudomonadati</taxon>
        <taxon>Planctomycetota</taxon>
        <taxon>Planctomycetia</taxon>
        <taxon>Pirellulales</taxon>
        <taxon>Lacipirellulaceae</taxon>
        <taxon>Aeoliella</taxon>
    </lineage>
</organism>
<feature type="domain" description="3-keto-alpha-glucoside-1,2-lyase/3-keto-2-hydroxy-glucal hydratase" evidence="2">
    <location>
        <begin position="40"/>
        <end position="215"/>
    </location>
</feature>
<evidence type="ECO:0000313" key="4">
    <source>
        <dbReference type="Proteomes" id="UP000315750"/>
    </source>
</evidence>
<keyword evidence="1" id="KW-0732">Signal</keyword>
<dbReference type="PROSITE" id="PS51318">
    <property type="entry name" value="TAT"/>
    <property type="match status" value="1"/>
</dbReference>
<reference evidence="3 4" key="1">
    <citation type="submission" date="2019-02" db="EMBL/GenBank/DDBJ databases">
        <title>Deep-cultivation of Planctomycetes and their phenomic and genomic characterization uncovers novel biology.</title>
        <authorList>
            <person name="Wiegand S."/>
            <person name="Jogler M."/>
            <person name="Boedeker C."/>
            <person name="Pinto D."/>
            <person name="Vollmers J."/>
            <person name="Rivas-Marin E."/>
            <person name="Kohn T."/>
            <person name="Peeters S.H."/>
            <person name="Heuer A."/>
            <person name="Rast P."/>
            <person name="Oberbeckmann S."/>
            <person name="Bunk B."/>
            <person name="Jeske O."/>
            <person name="Meyerdierks A."/>
            <person name="Storesund J.E."/>
            <person name="Kallscheuer N."/>
            <person name="Luecker S."/>
            <person name="Lage O.M."/>
            <person name="Pohl T."/>
            <person name="Merkel B.J."/>
            <person name="Hornburger P."/>
            <person name="Mueller R.-W."/>
            <person name="Bruemmer F."/>
            <person name="Labrenz M."/>
            <person name="Spormann A.M."/>
            <person name="Op den Camp H."/>
            <person name="Overmann J."/>
            <person name="Amann R."/>
            <person name="Jetten M.S.M."/>
            <person name="Mascher T."/>
            <person name="Medema M.H."/>
            <person name="Devos D.P."/>
            <person name="Kaster A.-K."/>
            <person name="Ovreas L."/>
            <person name="Rohde M."/>
            <person name="Galperin M.Y."/>
            <person name="Jogler C."/>
        </authorList>
    </citation>
    <scope>NUCLEOTIDE SEQUENCE [LARGE SCALE GENOMIC DNA]</scope>
    <source>
        <strain evidence="3 4">Pan181</strain>
    </source>
</reference>
<dbReference type="EMBL" id="CP036278">
    <property type="protein sequence ID" value="QDU56975.1"/>
    <property type="molecule type" value="Genomic_DNA"/>
</dbReference>
<keyword evidence="4" id="KW-1185">Reference proteome</keyword>
<sequence length="395" mass="44833" precursor="true">MHQHRRRNYLIRLGMALASLALSLLMLTSSAFADESLEEGFAPLCNGHDLEGWVAMHGGDFEVRDEMIVCTGRSNWPSWLRTAEQYENFILRLEYKTYYGAESGIYFSAPQAGRVADIGFEYQINGTGQLTPYSTGAIAGASAPLARANNGSSDQEFQQLEIKLDWPKLEVRLNGQLVQDVNCEEHPLLKYKQRVGHLGFACRGKRVDFRHVRIKRLPNQVTDEWKPMFNGVDLSGWTISDKCSATWEVDEQGVLTSADGHGYLVSDEEFYNCEWKCFIQPTLLANGGVFFDWVPDNGRGFEIQIEDILDSNDPTGSIYGRVRASQLPRKQGEWSLLHVVLQDNTCIVRVDGTTVAESSSMNRRRWGRISLQMHRNQETIQWKDMMIRQLPSPAK</sequence>
<dbReference type="OrthoDB" id="257393at2"/>
<dbReference type="Proteomes" id="UP000315750">
    <property type="component" value="Chromosome"/>
</dbReference>
<evidence type="ECO:0000256" key="1">
    <source>
        <dbReference type="SAM" id="SignalP"/>
    </source>
</evidence>
<evidence type="ECO:0000259" key="2">
    <source>
        <dbReference type="Pfam" id="PF06439"/>
    </source>
</evidence>
<proteinExistence type="predicted"/>
<dbReference type="Pfam" id="PF06439">
    <property type="entry name" value="3keto-disac_hyd"/>
    <property type="match status" value="2"/>
</dbReference>
<feature type="chain" id="PRO_5022037177" description="3-keto-alpha-glucoside-1,2-lyase/3-keto-2-hydroxy-glucal hydratase domain-containing protein" evidence="1">
    <location>
        <begin position="34"/>
        <end position="395"/>
    </location>
</feature>